<dbReference type="GO" id="GO:0005506">
    <property type="term" value="F:iron ion binding"/>
    <property type="evidence" value="ECO:0007669"/>
    <property type="project" value="InterPro"/>
</dbReference>
<protein>
    <recommendedName>
        <fullName evidence="9">Cytochrome P450</fullName>
    </recommendedName>
</protein>
<gene>
    <name evidence="7" type="ORF">LWI28_013489</name>
</gene>
<dbReference type="InterPro" id="IPR001128">
    <property type="entry name" value="Cyt_P450"/>
</dbReference>
<accession>A0AAD5NFP4</accession>
<keyword evidence="6" id="KW-0503">Monooxygenase</keyword>
<keyword evidence="4" id="KW-0560">Oxidoreductase</keyword>
<keyword evidence="2" id="KW-0349">Heme</keyword>
<evidence type="ECO:0000256" key="2">
    <source>
        <dbReference type="ARBA" id="ARBA00022617"/>
    </source>
</evidence>
<evidence type="ECO:0000256" key="6">
    <source>
        <dbReference type="ARBA" id="ARBA00023033"/>
    </source>
</evidence>
<evidence type="ECO:0000256" key="1">
    <source>
        <dbReference type="ARBA" id="ARBA00010617"/>
    </source>
</evidence>
<evidence type="ECO:0000256" key="5">
    <source>
        <dbReference type="ARBA" id="ARBA00023004"/>
    </source>
</evidence>
<dbReference type="InterPro" id="IPR036396">
    <property type="entry name" value="Cyt_P450_sf"/>
</dbReference>
<dbReference type="InterPro" id="IPR002401">
    <property type="entry name" value="Cyt_P450_E_grp-I"/>
</dbReference>
<evidence type="ECO:0000256" key="3">
    <source>
        <dbReference type="ARBA" id="ARBA00022723"/>
    </source>
</evidence>
<reference evidence="7" key="2">
    <citation type="submission" date="2023-02" db="EMBL/GenBank/DDBJ databases">
        <authorList>
            <person name="Swenson N.G."/>
            <person name="Wegrzyn J.L."/>
            <person name="Mcevoy S.L."/>
        </authorList>
    </citation>
    <scope>NUCLEOTIDE SEQUENCE</scope>
    <source>
        <strain evidence="7">91603</strain>
        <tissue evidence="7">Leaf</tissue>
    </source>
</reference>
<dbReference type="GO" id="GO:0016020">
    <property type="term" value="C:membrane"/>
    <property type="evidence" value="ECO:0007669"/>
    <property type="project" value="UniProtKB-SubCell"/>
</dbReference>
<name>A0AAD5NFP4_ACENE</name>
<dbReference type="Proteomes" id="UP001064489">
    <property type="component" value="Chromosome 12"/>
</dbReference>
<dbReference type="AlphaFoldDB" id="A0AAD5NFP4"/>
<evidence type="ECO:0000256" key="4">
    <source>
        <dbReference type="ARBA" id="ARBA00023002"/>
    </source>
</evidence>
<dbReference type="Gene3D" id="1.10.630.10">
    <property type="entry name" value="Cytochrome P450"/>
    <property type="match status" value="1"/>
</dbReference>
<dbReference type="InterPro" id="IPR050651">
    <property type="entry name" value="Plant_Cytochrome_P450_Monoox"/>
</dbReference>
<proteinExistence type="inferred from homology"/>
<organism evidence="7 8">
    <name type="scientific">Acer negundo</name>
    <name type="common">Box elder</name>
    <dbReference type="NCBI Taxonomy" id="4023"/>
    <lineage>
        <taxon>Eukaryota</taxon>
        <taxon>Viridiplantae</taxon>
        <taxon>Streptophyta</taxon>
        <taxon>Embryophyta</taxon>
        <taxon>Tracheophyta</taxon>
        <taxon>Spermatophyta</taxon>
        <taxon>Magnoliopsida</taxon>
        <taxon>eudicotyledons</taxon>
        <taxon>Gunneridae</taxon>
        <taxon>Pentapetalae</taxon>
        <taxon>rosids</taxon>
        <taxon>malvids</taxon>
        <taxon>Sapindales</taxon>
        <taxon>Sapindaceae</taxon>
        <taxon>Hippocastanoideae</taxon>
        <taxon>Acereae</taxon>
        <taxon>Acer</taxon>
    </lineage>
</organism>
<dbReference type="SUPFAM" id="SSF48264">
    <property type="entry name" value="Cytochrome P450"/>
    <property type="match status" value="1"/>
</dbReference>
<dbReference type="Pfam" id="PF00067">
    <property type="entry name" value="p450"/>
    <property type="match status" value="1"/>
</dbReference>
<dbReference type="EMBL" id="JAJSOW010000107">
    <property type="protein sequence ID" value="KAI9156870.1"/>
    <property type="molecule type" value="Genomic_DNA"/>
</dbReference>
<reference evidence="7" key="1">
    <citation type="journal article" date="2022" name="Plant J.">
        <title>Strategies of tolerance reflected in two North American maple genomes.</title>
        <authorList>
            <person name="McEvoy S.L."/>
            <person name="Sezen U.U."/>
            <person name="Trouern-Trend A."/>
            <person name="McMahon S.M."/>
            <person name="Schaberg P.G."/>
            <person name="Yang J."/>
            <person name="Wegrzyn J.L."/>
            <person name="Swenson N.G."/>
        </authorList>
    </citation>
    <scope>NUCLEOTIDE SEQUENCE</scope>
    <source>
        <strain evidence="7">91603</strain>
    </source>
</reference>
<evidence type="ECO:0008006" key="9">
    <source>
        <dbReference type="Google" id="ProtNLM"/>
    </source>
</evidence>
<dbReference type="GO" id="GO:0020037">
    <property type="term" value="F:heme binding"/>
    <property type="evidence" value="ECO:0007669"/>
    <property type="project" value="InterPro"/>
</dbReference>
<dbReference type="PRINTS" id="PR00463">
    <property type="entry name" value="EP450I"/>
</dbReference>
<comment type="caution">
    <text evidence="7">The sequence shown here is derived from an EMBL/GenBank/DDBJ whole genome shotgun (WGS) entry which is preliminary data.</text>
</comment>
<keyword evidence="8" id="KW-1185">Reference proteome</keyword>
<evidence type="ECO:0000313" key="8">
    <source>
        <dbReference type="Proteomes" id="UP001064489"/>
    </source>
</evidence>
<dbReference type="PANTHER" id="PTHR47947">
    <property type="entry name" value="CYTOCHROME P450 82C3-RELATED"/>
    <property type="match status" value="1"/>
</dbReference>
<dbReference type="GO" id="GO:0004497">
    <property type="term" value="F:monooxygenase activity"/>
    <property type="evidence" value="ECO:0007669"/>
    <property type="project" value="UniProtKB-KW"/>
</dbReference>
<keyword evidence="5" id="KW-0408">Iron</keyword>
<evidence type="ECO:0000313" key="7">
    <source>
        <dbReference type="EMBL" id="KAI9156870.1"/>
    </source>
</evidence>
<sequence>MLKWGQERLIDEPDVPKLQYLQSIISETLRLYPAGPLLLPRMSSSDCIVGGYDVPADTIILVNAWAIHRDPKLWEDPTSFKPERFENYVDGGDQDQGHKCFEWEKVEEKENVDMTEGNGITMPKAEPLVAMCKARPVMDIVLHQNV</sequence>
<dbReference type="GO" id="GO:0016705">
    <property type="term" value="F:oxidoreductase activity, acting on paired donors, with incorporation or reduction of molecular oxygen"/>
    <property type="evidence" value="ECO:0007669"/>
    <property type="project" value="InterPro"/>
</dbReference>
<dbReference type="PANTHER" id="PTHR47947:SF24">
    <property type="entry name" value="ISOFLAVONE 2'-HYDROXYLASE-LIKE"/>
    <property type="match status" value="1"/>
</dbReference>
<comment type="similarity">
    <text evidence="1">Belongs to the cytochrome P450 family.</text>
</comment>
<keyword evidence="3" id="KW-0479">Metal-binding</keyword>